<protein>
    <recommendedName>
        <fullName evidence="2">Portal protein</fullName>
    </recommendedName>
</protein>
<evidence type="ECO:0008006" key="2">
    <source>
        <dbReference type="Google" id="ProtNLM"/>
    </source>
</evidence>
<gene>
    <name evidence="1" type="ORF">METZ01_LOCUS168279</name>
</gene>
<dbReference type="InterPro" id="IPR010823">
    <property type="entry name" value="Portal_Gp20"/>
</dbReference>
<feature type="non-terminal residue" evidence="1">
    <location>
        <position position="388"/>
    </location>
</feature>
<accession>A0A382BNV1</accession>
<name>A0A382BNV1_9ZZZZ</name>
<evidence type="ECO:0000313" key="1">
    <source>
        <dbReference type="EMBL" id="SVB15425.1"/>
    </source>
</evidence>
<reference evidence="1" key="1">
    <citation type="submission" date="2018-05" db="EMBL/GenBank/DDBJ databases">
        <authorList>
            <person name="Lanie J.A."/>
            <person name="Ng W.-L."/>
            <person name="Kazmierczak K.M."/>
            <person name="Andrzejewski T.M."/>
            <person name="Davidsen T.M."/>
            <person name="Wayne K.J."/>
            <person name="Tettelin H."/>
            <person name="Glass J.I."/>
            <person name="Rusch D."/>
            <person name="Podicherti R."/>
            <person name="Tsui H.-C.T."/>
            <person name="Winkler M.E."/>
        </authorList>
    </citation>
    <scope>NUCLEOTIDE SEQUENCE</scope>
</reference>
<dbReference type="Pfam" id="PF07230">
    <property type="entry name" value="Portal_T4"/>
    <property type="match status" value="1"/>
</dbReference>
<proteinExistence type="predicted"/>
<dbReference type="AlphaFoldDB" id="A0A382BNV1"/>
<sequence length="388" mass="44610">MAVELFGFSIGRVDKDEKRKQSFALPEPEDGALEVGPSGAAYGTYVDLEGVTKNEQELIKKYREMATYPECDQAIDDVVNEAIVTNREESPISVSLEKSNLSDDIRESIKNEFTELVRLLDFRKVGYEMFRKWYVDGRLYFHIIIDTRNPKRGILELRPIDPLKIKKVRQPKVIQGPEGAELDTSGFQEFYMFNEKGITQTAGGQTIQIADDSVSYVHSGVLNPDRKIVLSHLHKAIKPLNQLRMLEDAVVIYRISRAPERRIFYIDVGNLPKIKAEQYLRDIMNKYKNKLVYDSNSGEVKDERKHMSMLEDYWLPRREGGRGTEISTLPGGENLGELADVDYFKTKLYKALNVPPSRLEQDSGFILGRAEEISRDEVKFTRFIERLR</sequence>
<dbReference type="EMBL" id="UINC01030664">
    <property type="protein sequence ID" value="SVB15425.1"/>
    <property type="molecule type" value="Genomic_DNA"/>
</dbReference>
<organism evidence="1">
    <name type="scientific">marine metagenome</name>
    <dbReference type="NCBI Taxonomy" id="408172"/>
    <lineage>
        <taxon>unclassified sequences</taxon>
        <taxon>metagenomes</taxon>
        <taxon>ecological metagenomes</taxon>
    </lineage>
</organism>